<proteinExistence type="inferred from homology"/>
<evidence type="ECO:0000313" key="18">
    <source>
        <dbReference type="RefSeq" id="XP_013392277.1"/>
    </source>
</evidence>
<keyword evidence="7" id="KW-0007">Acetylation</keyword>
<dbReference type="OrthoDB" id="449487at2759"/>
<keyword evidence="17" id="KW-1185">Reference proteome</keyword>
<evidence type="ECO:0000256" key="9">
    <source>
        <dbReference type="ARBA" id="ARBA00023004"/>
    </source>
</evidence>
<dbReference type="GeneID" id="106160274"/>
<comment type="catalytic activity">
    <reaction evidence="11">
        <text>S-sulfanylglutathione + O2 + H2O = sulfite + glutathione + 2 H(+)</text>
        <dbReference type="Rhea" id="RHEA:12981"/>
        <dbReference type="ChEBI" id="CHEBI:15377"/>
        <dbReference type="ChEBI" id="CHEBI:15378"/>
        <dbReference type="ChEBI" id="CHEBI:15379"/>
        <dbReference type="ChEBI" id="CHEBI:17359"/>
        <dbReference type="ChEBI" id="CHEBI:57925"/>
        <dbReference type="ChEBI" id="CHEBI:58905"/>
        <dbReference type="EC" id="1.13.11.18"/>
    </reaction>
</comment>
<dbReference type="AlphaFoldDB" id="A0A1S3I1Y3"/>
<protein>
    <recommendedName>
        <fullName evidence="14">Persulfide dioxygenase ETHE1, mitochondrial</fullName>
        <ecNumber evidence="13">1.13.11.18</ecNumber>
    </recommendedName>
    <alternativeName>
        <fullName evidence="15">Sulfur dioxygenase ETHE1</fullName>
    </alternativeName>
</protein>
<evidence type="ECO:0000256" key="2">
    <source>
        <dbReference type="ARBA" id="ARBA00004173"/>
    </source>
</evidence>
<accession>A0A1S3I1Y3</accession>
<dbReference type="GO" id="GO:0050313">
    <property type="term" value="F:sulfur dioxygenase activity"/>
    <property type="evidence" value="ECO:0007669"/>
    <property type="project" value="UniProtKB-EC"/>
</dbReference>
<dbReference type="SMART" id="SM00849">
    <property type="entry name" value="Lactamase_B"/>
    <property type="match status" value="1"/>
</dbReference>
<dbReference type="Proteomes" id="UP000085678">
    <property type="component" value="Unplaced"/>
</dbReference>
<dbReference type="InterPro" id="IPR001279">
    <property type="entry name" value="Metallo-B-lactamas"/>
</dbReference>
<comment type="subunit">
    <text evidence="12">Homodimer. Monomer. Interacts with TST. May interact with RELA.</text>
</comment>
<evidence type="ECO:0000256" key="13">
    <source>
        <dbReference type="ARBA" id="ARBA00066686"/>
    </source>
</evidence>
<dbReference type="PANTHER" id="PTHR43084:SF1">
    <property type="entry name" value="PERSULFIDE DIOXYGENASE ETHE1, MITOCHONDRIAL"/>
    <property type="match status" value="1"/>
</dbReference>
<evidence type="ECO:0000256" key="4">
    <source>
        <dbReference type="ARBA" id="ARBA00022723"/>
    </source>
</evidence>
<dbReference type="GO" id="GO:0005739">
    <property type="term" value="C:mitochondrion"/>
    <property type="evidence" value="ECO:0007669"/>
    <property type="project" value="UniProtKB-SubCell"/>
</dbReference>
<evidence type="ECO:0000259" key="16">
    <source>
        <dbReference type="SMART" id="SM00849"/>
    </source>
</evidence>
<evidence type="ECO:0000256" key="14">
    <source>
        <dbReference type="ARBA" id="ARBA00067300"/>
    </source>
</evidence>
<evidence type="ECO:0000256" key="10">
    <source>
        <dbReference type="ARBA" id="ARBA00023128"/>
    </source>
</evidence>
<organism evidence="17 18">
    <name type="scientific">Lingula anatina</name>
    <name type="common">Brachiopod</name>
    <name type="synonym">Lingula unguis</name>
    <dbReference type="NCBI Taxonomy" id="7574"/>
    <lineage>
        <taxon>Eukaryota</taxon>
        <taxon>Metazoa</taxon>
        <taxon>Spiralia</taxon>
        <taxon>Lophotrochozoa</taxon>
        <taxon>Brachiopoda</taxon>
        <taxon>Linguliformea</taxon>
        <taxon>Lingulata</taxon>
        <taxon>Lingulida</taxon>
        <taxon>Linguloidea</taxon>
        <taxon>Lingulidae</taxon>
        <taxon>Lingula</taxon>
    </lineage>
</organism>
<dbReference type="GO" id="GO:0046872">
    <property type="term" value="F:metal ion binding"/>
    <property type="evidence" value="ECO:0007669"/>
    <property type="project" value="UniProtKB-KW"/>
</dbReference>
<keyword evidence="6 18" id="KW-0223">Dioxygenase</keyword>
<dbReference type="Pfam" id="PF00753">
    <property type="entry name" value="Lactamase_B"/>
    <property type="match status" value="1"/>
</dbReference>
<keyword evidence="4" id="KW-0479">Metal-binding</keyword>
<evidence type="ECO:0000313" key="17">
    <source>
        <dbReference type="Proteomes" id="UP000085678"/>
    </source>
</evidence>
<evidence type="ECO:0000256" key="3">
    <source>
        <dbReference type="ARBA" id="ARBA00006759"/>
    </source>
</evidence>
<dbReference type="Gene3D" id="3.60.15.10">
    <property type="entry name" value="Ribonuclease Z/Hydroxyacylglutathione hydrolase-like"/>
    <property type="match status" value="1"/>
</dbReference>
<sequence length="285" mass="31145">MPALNTLTRVAGRLVRSSFAVPQALGKVSTGPAAGVSLNQTLLQARCMCAAAAGPKGFIFRQLFDHTSFTYSYLIADANSKEAVLIDPVYELVSRDLKVINELGLNLKLTVNTHMHADHVTGSGKLKQEIAGCKSVISKYSGAQADIYLDDGDTFEFGKFKMEAKKTPGHTDGCMTFIWHEQGIAFTGDALLIRGCGRTDFQQGNPGTLYDSVHNVILSLPPDTLLYPAHDYTGQSVTTVAEEKKCNPRLTKSKEEFIKIMENLNLPYPKQIDRAIPLNKVCGVF</sequence>
<feature type="domain" description="Metallo-beta-lactamase" evidence="16">
    <location>
        <begin position="69"/>
        <end position="230"/>
    </location>
</feature>
<evidence type="ECO:0000256" key="7">
    <source>
        <dbReference type="ARBA" id="ARBA00022990"/>
    </source>
</evidence>
<evidence type="ECO:0000256" key="8">
    <source>
        <dbReference type="ARBA" id="ARBA00023002"/>
    </source>
</evidence>
<keyword evidence="8" id="KW-0560">Oxidoreductase</keyword>
<dbReference type="InterPro" id="IPR044528">
    <property type="entry name" value="POD-like_MBL-fold"/>
</dbReference>
<keyword evidence="9" id="KW-0408">Iron</keyword>
<dbReference type="InParanoid" id="A0A1S3I1Y3"/>
<comment type="subcellular location">
    <subcellularLocation>
        <location evidence="2">Mitochondrion</location>
    </subcellularLocation>
</comment>
<dbReference type="GO" id="GO:0006749">
    <property type="term" value="P:glutathione metabolic process"/>
    <property type="evidence" value="ECO:0007669"/>
    <property type="project" value="InterPro"/>
</dbReference>
<keyword evidence="5" id="KW-0809">Transit peptide</keyword>
<keyword evidence="10" id="KW-0496">Mitochondrion</keyword>
<name>A0A1S3I1Y3_LINAN</name>
<evidence type="ECO:0000256" key="15">
    <source>
        <dbReference type="ARBA" id="ARBA00077964"/>
    </source>
</evidence>
<evidence type="ECO:0000256" key="11">
    <source>
        <dbReference type="ARBA" id="ARBA00050990"/>
    </source>
</evidence>
<dbReference type="PANTHER" id="PTHR43084">
    <property type="entry name" value="PERSULFIDE DIOXYGENASE ETHE1"/>
    <property type="match status" value="1"/>
</dbReference>
<evidence type="ECO:0000256" key="1">
    <source>
        <dbReference type="ARBA" id="ARBA00001954"/>
    </source>
</evidence>
<dbReference type="FunCoup" id="A0A1S3I1Y3">
    <property type="interactions" value="924"/>
</dbReference>
<dbReference type="SUPFAM" id="SSF56281">
    <property type="entry name" value="Metallo-hydrolase/oxidoreductase"/>
    <property type="match status" value="1"/>
</dbReference>
<dbReference type="InterPro" id="IPR036866">
    <property type="entry name" value="RibonucZ/Hydroxyglut_hydro"/>
</dbReference>
<evidence type="ECO:0000256" key="5">
    <source>
        <dbReference type="ARBA" id="ARBA00022946"/>
    </source>
</evidence>
<dbReference type="CDD" id="cd07724">
    <property type="entry name" value="POD-like_MBL-fold"/>
    <property type="match status" value="1"/>
</dbReference>
<dbReference type="EC" id="1.13.11.18" evidence="13"/>
<reference evidence="18" key="1">
    <citation type="submission" date="2025-08" db="UniProtKB">
        <authorList>
            <consortium name="RefSeq"/>
        </authorList>
    </citation>
    <scope>IDENTIFICATION</scope>
    <source>
        <tissue evidence="18">Gonads</tissue>
    </source>
</reference>
<gene>
    <name evidence="18" type="primary">LOC106160274</name>
</gene>
<dbReference type="GO" id="GO:0070813">
    <property type="term" value="P:hydrogen sulfide metabolic process"/>
    <property type="evidence" value="ECO:0007669"/>
    <property type="project" value="TreeGrafter"/>
</dbReference>
<evidence type="ECO:0000256" key="12">
    <source>
        <dbReference type="ARBA" id="ARBA00065219"/>
    </source>
</evidence>
<evidence type="ECO:0000256" key="6">
    <source>
        <dbReference type="ARBA" id="ARBA00022964"/>
    </source>
</evidence>
<dbReference type="RefSeq" id="XP_013392277.1">
    <property type="nucleotide sequence ID" value="XM_013536823.2"/>
</dbReference>
<dbReference type="InterPro" id="IPR051682">
    <property type="entry name" value="Mito_Persulfide_Diox"/>
</dbReference>
<comment type="similarity">
    <text evidence="3">Belongs to the metallo-beta-lactamase superfamily. Glyoxalase II family.</text>
</comment>
<comment type="cofactor">
    <cofactor evidence="1">
        <name>Fe(2+)</name>
        <dbReference type="ChEBI" id="CHEBI:29033"/>
    </cofactor>
</comment>
<dbReference type="STRING" id="7574.A0A1S3I1Y3"/>
<dbReference type="FunFam" id="3.60.15.10:FF:000013">
    <property type="entry name" value="Persulfide dioxygenase ETHE1, mitochondrial"/>
    <property type="match status" value="1"/>
</dbReference>